<dbReference type="InterPro" id="IPR016039">
    <property type="entry name" value="Thiolase-like"/>
</dbReference>
<name>A0A562J1U1_9BACI</name>
<reference evidence="4 5" key="1">
    <citation type="journal article" date="2015" name="Stand. Genomic Sci.">
        <title>Genomic Encyclopedia of Bacterial and Archaeal Type Strains, Phase III: the genomes of soil and plant-associated and newly described type strains.</title>
        <authorList>
            <person name="Whitman W.B."/>
            <person name="Woyke T."/>
            <person name="Klenk H.P."/>
            <person name="Zhou Y."/>
            <person name="Lilburn T.G."/>
            <person name="Beck B.J."/>
            <person name="De Vos P."/>
            <person name="Vandamme P."/>
            <person name="Eisen J.A."/>
            <person name="Garrity G."/>
            <person name="Hugenholtz P."/>
            <person name="Kyrpides N.C."/>
        </authorList>
    </citation>
    <scope>NUCLEOTIDE SEQUENCE [LARGE SCALE GENOMIC DNA]</scope>
    <source>
        <strain evidence="4 5">CGMCC 1.10115</strain>
    </source>
</reference>
<evidence type="ECO:0000313" key="4">
    <source>
        <dbReference type="EMBL" id="TWH77087.1"/>
    </source>
</evidence>
<feature type="domain" description="Beta-ketoacyl-[acyl-carrier-protein] synthase III C-terminal" evidence="3">
    <location>
        <begin position="42"/>
        <end position="130"/>
    </location>
</feature>
<dbReference type="GO" id="GO:0016746">
    <property type="term" value="F:acyltransferase activity"/>
    <property type="evidence" value="ECO:0007669"/>
    <property type="project" value="UniProtKB-KW"/>
</dbReference>
<keyword evidence="5" id="KW-1185">Reference proteome</keyword>
<dbReference type="GO" id="GO:0044550">
    <property type="term" value="P:secondary metabolite biosynthetic process"/>
    <property type="evidence" value="ECO:0007669"/>
    <property type="project" value="TreeGrafter"/>
</dbReference>
<evidence type="ECO:0000256" key="1">
    <source>
        <dbReference type="ARBA" id="ARBA00022679"/>
    </source>
</evidence>
<evidence type="ECO:0000313" key="5">
    <source>
        <dbReference type="Proteomes" id="UP000318667"/>
    </source>
</evidence>
<dbReference type="PANTHER" id="PTHR34069:SF2">
    <property type="entry name" value="BETA-KETOACYL-[ACYL-CARRIER-PROTEIN] SYNTHASE III"/>
    <property type="match status" value="1"/>
</dbReference>
<gene>
    <name evidence="4" type="ORF">IQ19_05635</name>
</gene>
<dbReference type="Gene3D" id="3.40.47.10">
    <property type="match status" value="1"/>
</dbReference>
<keyword evidence="2" id="KW-0012">Acyltransferase</keyword>
<dbReference type="EMBL" id="VLKI01000041">
    <property type="protein sequence ID" value="TWH77087.1"/>
    <property type="molecule type" value="Genomic_DNA"/>
</dbReference>
<evidence type="ECO:0000259" key="3">
    <source>
        <dbReference type="Pfam" id="PF08541"/>
    </source>
</evidence>
<protein>
    <submittedName>
        <fullName evidence="4">3-oxoacyl-[acyl-carrier-protein] synthase-3</fullName>
    </submittedName>
</protein>
<comment type="caution">
    <text evidence="4">The sequence shown here is derived from an EMBL/GenBank/DDBJ whole genome shotgun (WGS) entry which is preliminary data.</text>
</comment>
<dbReference type="Proteomes" id="UP000318667">
    <property type="component" value="Unassembled WGS sequence"/>
</dbReference>
<dbReference type="PANTHER" id="PTHR34069">
    <property type="entry name" value="3-OXOACYL-[ACYL-CARRIER-PROTEIN] SYNTHASE 3"/>
    <property type="match status" value="1"/>
</dbReference>
<dbReference type="SUPFAM" id="SSF53901">
    <property type="entry name" value="Thiolase-like"/>
    <property type="match status" value="1"/>
</dbReference>
<proteinExistence type="predicted"/>
<organism evidence="4 5">
    <name type="scientific">Cytobacillus oceanisediminis</name>
    <dbReference type="NCBI Taxonomy" id="665099"/>
    <lineage>
        <taxon>Bacteria</taxon>
        <taxon>Bacillati</taxon>
        <taxon>Bacillota</taxon>
        <taxon>Bacilli</taxon>
        <taxon>Bacillales</taxon>
        <taxon>Bacillaceae</taxon>
        <taxon>Cytobacillus</taxon>
    </lineage>
</organism>
<evidence type="ECO:0000256" key="2">
    <source>
        <dbReference type="ARBA" id="ARBA00023315"/>
    </source>
</evidence>
<sequence length="132" mass="14707">MNLSTRMFEEELANSDKIVQNGREVYKWAVTTVPKGMQSVMKNASIPLNEVDWFVPHSANLRMIESICERSGFPIERTLYSLVDYGNTSSATIPLSLDKGVTEKKLRNGDKVLLYGFGGGLAHAGLLIKWTL</sequence>
<keyword evidence="1" id="KW-0808">Transferase</keyword>
<dbReference type="InterPro" id="IPR013747">
    <property type="entry name" value="ACP_syn_III_C"/>
</dbReference>
<dbReference type="AlphaFoldDB" id="A0A562J1U1"/>
<accession>A0A562J1U1</accession>
<dbReference type="Pfam" id="PF08541">
    <property type="entry name" value="ACP_syn_III_C"/>
    <property type="match status" value="1"/>
</dbReference>